<proteinExistence type="predicted"/>
<dbReference type="EMBL" id="JAUZQC010000016">
    <property type="protein sequence ID" value="KAK5857206.1"/>
    <property type="molecule type" value="Genomic_DNA"/>
</dbReference>
<name>A0AAN7X3Y8_ELEMC</name>
<evidence type="ECO:0000256" key="1">
    <source>
        <dbReference type="SAM" id="MobiDB-lite"/>
    </source>
</evidence>
<gene>
    <name evidence="2" type="ORF">PBY51_010464</name>
</gene>
<protein>
    <submittedName>
        <fullName evidence="2">Uncharacterized protein</fullName>
    </submittedName>
</protein>
<comment type="caution">
    <text evidence="2">The sequence shown here is derived from an EMBL/GenBank/DDBJ whole genome shotgun (WGS) entry which is preliminary data.</text>
</comment>
<organism evidence="2 3">
    <name type="scientific">Eleginops maclovinus</name>
    <name type="common">Patagonian blennie</name>
    <name type="synonym">Eleginus maclovinus</name>
    <dbReference type="NCBI Taxonomy" id="56733"/>
    <lineage>
        <taxon>Eukaryota</taxon>
        <taxon>Metazoa</taxon>
        <taxon>Chordata</taxon>
        <taxon>Craniata</taxon>
        <taxon>Vertebrata</taxon>
        <taxon>Euteleostomi</taxon>
        <taxon>Actinopterygii</taxon>
        <taxon>Neopterygii</taxon>
        <taxon>Teleostei</taxon>
        <taxon>Neoteleostei</taxon>
        <taxon>Acanthomorphata</taxon>
        <taxon>Eupercaria</taxon>
        <taxon>Perciformes</taxon>
        <taxon>Notothenioidei</taxon>
        <taxon>Eleginopidae</taxon>
        <taxon>Eleginops</taxon>
    </lineage>
</organism>
<feature type="region of interest" description="Disordered" evidence="1">
    <location>
        <begin position="125"/>
        <end position="164"/>
    </location>
</feature>
<evidence type="ECO:0000313" key="3">
    <source>
        <dbReference type="Proteomes" id="UP001346869"/>
    </source>
</evidence>
<dbReference type="Proteomes" id="UP001346869">
    <property type="component" value="Unassembled WGS sequence"/>
</dbReference>
<sequence length="164" mass="17764">MENPEKYGSAGLSQTSSGILTESLRTARSDLAAICPRVSQRHTASNHRKYSLFTCVFRGKVNALPKKRGGRPVSPSHCDALRTVLPPSHTTNTTMGAAPRSPLLPLQARLWTLLRRCREDWLLKGFQNPGPGPPGVREGVPTSRGVSRERPGGTPGCTVDRAPM</sequence>
<reference evidence="2 3" key="1">
    <citation type="journal article" date="2023" name="Genes (Basel)">
        <title>Chromosome-Level Genome Assembly and Circadian Gene Repertoire of the Patagonia Blennie Eleginops maclovinus-The Closest Ancestral Proxy of Antarctic Cryonotothenioids.</title>
        <authorList>
            <person name="Cheng C.C."/>
            <person name="Rivera-Colon A.G."/>
            <person name="Minhas B.F."/>
            <person name="Wilson L."/>
            <person name="Rayamajhi N."/>
            <person name="Vargas-Chacoff L."/>
            <person name="Catchen J.M."/>
        </authorList>
    </citation>
    <scope>NUCLEOTIDE SEQUENCE [LARGE SCALE GENOMIC DNA]</scope>
    <source>
        <strain evidence="2">JMC-PN-2008</strain>
    </source>
</reference>
<accession>A0AAN7X3Y8</accession>
<keyword evidence="3" id="KW-1185">Reference proteome</keyword>
<reference evidence="2 3" key="2">
    <citation type="journal article" date="2023" name="Mol. Biol. Evol.">
        <title>Genomics of Secondarily Temperate Adaptation in the Only Non-Antarctic Icefish.</title>
        <authorList>
            <person name="Rivera-Colon A.G."/>
            <person name="Rayamajhi N."/>
            <person name="Minhas B.F."/>
            <person name="Madrigal G."/>
            <person name="Bilyk K.T."/>
            <person name="Yoon V."/>
            <person name="Hune M."/>
            <person name="Gregory S."/>
            <person name="Cheng C.H.C."/>
            <person name="Catchen J.M."/>
        </authorList>
    </citation>
    <scope>NUCLEOTIDE SEQUENCE [LARGE SCALE GENOMIC DNA]</scope>
    <source>
        <strain evidence="2">JMC-PN-2008</strain>
    </source>
</reference>
<dbReference type="AlphaFoldDB" id="A0AAN7X3Y8"/>
<evidence type="ECO:0000313" key="2">
    <source>
        <dbReference type="EMBL" id="KAK5857206.1"/>
    </source>
</evidence>